<dbReference type="Proteomes" id="UP000000377">
    <property type="component" value="Chromosome"/>
</dbReference>
<dbReference type="STRING" id="749414.SBI_02192"/>
<reference evidence="1 2" key="1">
    <citation type="journal article" date="2010" name="J. Bacteriol.">
        <title>Genome sequence of the milbemycin-producing bacterium Streptomyces bingchenggensis.</title>
        <authorList>
            <person name="Wang X.J."/>
            <person name="Yan Y.J."/>
            <person name="Zhang B."/>
            <person name="An J."/>
            <person name="Wang J.J."/>
            <person name="Tian J."/>
            <person name="Jiang L."/>
            <person name="Chen Y.H."/>
            <person name="Huang S.X."/>
            <person name="Yin M."/>
            <person name="Zhang J."/>
            <person name="Gao A.L."/>
            <person name="Liu C.X."/>
            <person name="Zhu Z.X."/>
            <person name="Xiang W.S."/>
        </authorList>
    </citation>
    <scope>NUCLEOTIDE SEQUENCE [LARGE SCALE GENOMIC DNA]</scope>
    <source>
        <strain evidence="1 2">BCW-1</strain>
    </source>
</reference>
<dbReference type="RefSeq" id="WP_014174792.1">
    <property type="nucleotide sequence ID" value="NC_016582.1"/>
</dbReference>
<organism evidence="1 2">
    <name type="scientific">Streptomyces bingchenggensis (strain BCW-1)</name>
    <dbReference type="NCBI Taxonomy" id="749414"/>
    <lineage>
        <taxon>Bacteria</taxon>
        <taxon>Bacillati</taxon>
        <taxon>Actinomycetota</taxon>
        <taxon>Actinomycetes</taxon>
        <taxon>Kitasatosporales</taxon>
        <taxon>Streptomycetaceae</taxon>
        <taxon>Streptomyces</taxon>
    </lineage>
</organism>
<dbReference type="AlphaFoldDB" id="D7BT98"/>
<dbReference type="HOGENOM" id="CLU_202644_0_0_11"/>
<dbReference type="KEGG" id="sbh:SBI_02192"/>
<dbReference type="PATRIC" id="fig|749414.3.peg.2265"/>
<sequence length="64" mass="6819">MTSQICARCDKPTKQPVIVGHVHSASCGGRTAYACPGCAPSFPKQPDPLAELAALRRARERGRV</sequence>
<dbReference type="EMBL" id="CP002047">
    <property type="protein sequence ID" value="ADI05313.1"/>
    <property type="molecule type" value="Genomic_DNA"/>
</dbReference>
<protein>
    <submittedName>
        <fullName evidence="1">Uncharacterized protein</fullName>
    </submittedName>
</protein>
<name>D7BT98_STRBB</name>
<keyword evidence="2" id="KW-1185">Reference proteome</keyword>
<evidence type="ECO:0000313" key="1">
    <source>
        <dbReference type="EMBL" id="ADI05313.1"/>
    </source>
</evidence>
<proteinExistence type="predicted"/>
<gene>
    <name evidence="1" type="ordered locus">SBI_02192</name>
</gene>
<accession>D7BT98</accession>
<evidence type="ECO:0000313" key="2">
    <source>
        <dbReference type="Proteomes" id="UP000000377"/>
    </source>
</evidence>